<keyword evidence="1" id="KW-0472">Membrane</keyword>
<organism evidence="2 3">
    <name type="scientific">Rhizoctonia solani</name>
    <dbReference type="NCBI Taxonomy" id="456999"/>
    <lineage>
        <taxon>Eukaryota</taxon>
        <taxon>Fungi</taxon>
        <taxon>Dikarya</taxon>
        <taxon>Basidiomycota</taxon>
        <taxon>Agaricomycotina</taxon>
        <taxon>Agaricomycetes</taxon>
        <taxon>Cantharellales</taxon>
        <taxon>Ceratobasidiaceae</taxon>
        <taxon>Rhizoctonia</taxon>
    </lineage>
</organism>
<reference evidence="2" key="1">
    <citation type="submission" date="2021-01" db="EMBL/GenBank/DDBJ databases">
        <authorList>
            <person name="Kaushik A."/>
        </authorList>
    </citation>
    <scope>NUCLEOTIDE SEQUENCE</scope>
    <source>
        <strain evidence="2">AG6-10EEA</strain>
    </source>
</reference>
<keyword evidence="1" id="KW-1133">Transmembrane helix</keyword>
<accession>A0A8H3D474</accession>
<comment type="caution">
    <text evidence="2">The sequence shown here is derived from an EMBL/GenBank/DDBJ whole genome shotgun (WGS) entry which is preliminary data.</text>
</comment>
<name>A0A8H3D474_9AGAM</name>
<evidence type="ECO:0000313" key="3">
    <source>
        <dbReference type="Proteomes" id="UP000663853"/>
    </source>
</evidence>
<evidence type="ECO:0000256" key="1">
    <source>
        <dbReference type="SAM" id="Phobius"/>
    </source>
</evidence>
<dbReference type="Proteomes" id="UP000663853">
    <property type="component" value="Unassembled WGS sequence"/>
</dbReference>
<protein>
    <submittedName>
        <fullName evidence="2">Uncharacterized protein</fullName>
    </submittedName>
</protein>
<gene>
    <name evidence="2" type="ORF">RDB_LOCUS132865</name>
</gene>
<sequence>MWQLARVDNLAGSALWFSDGKDLFAVRGGRSDSVRLIISNQGFIDFTNIESSGATLGSYSRPPQRLSHVDLNHRAIAISDSDPSAPVRIHLILPGDGSFRFSPSTNDFYTGKLKPLLRVSKTDMEYFQQMIDHGPVSRPILDYEEGKTHEEIRELGLQYFPNSPYSFQLAMAIYDWTTASFLRMVLMKMFEYTAVTGNPPPIDKDSVASAIFEANWLSYTPSNPEFMSSFLMKPAKTKQEVAAQLDVVLPELHHFSDVENRILAAAAASMPRTPKLITPLLYSGQLDVYQFKLDQFAAQFTQCPLNDGPPGVPLRIDLDQVLETFLHPGKVITTKQFWSFSDSMDTAMLFQNGIVLVAEPPDDDSFVWETPCYVTPISTMEEKIEWIFPLGTSFTVLATERREIHEVSVVVITLRQISPNNHTDATQPFCEASFSKLPSSLSPSKSDTVLPDDRKLSTFGVPHYKAWTWGAFALSVMLALLLCGLFYIC</sequence>
<dbReference type="AlphaFoldDB" id="A0A8H3D474"/>
<proteinExistence type="predicted"/>
<feature type="transmembrane region" description="Helical" evidence="1">
    <location>
        <begin position="466"/>
        <end position="488"/>
    </location>
</feature>
<evidence type="ECO:0000313" key="2">
    <source>
        <dbReference type="EMBL" id="CAE6513433.1"/>
    </source>
</evidence>
<dbReference type="EMBL" id="CAJMXA010003724">
    <property type="protein sequence ID" value="CAE6513433.1"/>
    <property type="molecule type" value="Genomic_DNA"/>
</dbReference>
<keyword evidence="1" id="KW-0812">Transmembrane</keyword>